<feature type="compositionally biased region" description="Basic and acidic residues" evidence="1">
    <location>
        <begin position="31"/>
        <end position="41"/>
    </location>
</feature>
<dbReference type="Proteomes" id="UP000321393">
    <property type="component" value="Unassembled WGS sequence"/>
</dbReference>
<evidence type="ECO:0000256" key="2">
    <source>
        <dbReference type="SAM" id="Phobius"/>
    </source>
</evidence>
<dbReference type="AlphaFoldDB" id="A0A5A7V343"/>
<feature type="region of interest" description="Disordered" evidence="1">
    <location>
        <begin position="30"/>
        <end position="57"/>
    </location>
</feature>
<dbReference type="OrthoDB" id="1749511at2759"/>
<keyword evidence="2" id="KW-1133">Transmembrane helix</keyword>
<accession>A0A5A7V343</accession>
<name>A0A5A7V343_CUCMM</name>
<keyword evidence="2" id="KW-0472">Membrane</keyword>
<dbReference type="Proteomes" id="UP000321947">
    <property type="component" value="Unassembled WGS sequence"/>
</dbReference>
<sequence>MMVDRYLGLLFFIILNVVVYFVSLKPGQVHNDGKDGRREIRGSGIGMQRPPGSTSQVTKVESVIPATSLESKKEVKTEEERALDCSKFKKVEMLVFDGTDPDSWLFRADCYFKIHNLLDSEKLTVAVISFDGPALDFYRSQEEREAFKGWDDLKQKMLV</sequence>
<evidence type="ECO:0000256" key="1">
    <source>
        <dbReference type="SAM" id="MobiDB-lite"/>
    </source>
</evidence>
<keyword evidence="2" id="KW-0812">Transmembrane</keyword>
<feature type="transmembrane region" description="Helical" evidence="2">
    <location>
        <begin position="6"/>
        <end position="24"/>
    </location>
</feature>
<dbReference type="EMBL" id="SSTE01004737">
    <property type="protein sequence ID" value="KAA0061684.1"/>
    <property type="molecule type" value="Genomic_DNA"/>
</dbReference>
<evidence type="ECO:0000313" key="3">
    <source>
        <dbReference type="EMBL" id="KAA0061684.1"/>
    </source>
</evidence>
<comment type="caution">
    <text evidence="3">The sequence shown here is derived from an EMBL/GenBank/DDBJ whole genome shotgun (WGS) entry which is preliminary data.</text>
</comment>
<organism evidence="3 5">
    <name type="scientific">Cucumis melo var. makuwa</name>
    <name type="common">Oriental melon</name>
    <dbReference type="NCBI Taxonomy" id="1194695"/>
    <lineage>
        <taxon>Eukaryota</taxon>
        <taxon>Viridiplantae</taxon>
        <taxon>Streptophyta</taxon>
        <taxon>Embryophyta</taxon>
        <taxon>Tracheophyta</taxon>
        <taxon>Spermatophyta</taxon>
        <taxon>Magnoliopsida</taxon>
        <taxon>eudicotyledons</taxon>
        <taxon>Gunneridae</taxon>
        <taxon>Pentapetalae</taxon>
        <taxon>rosids</taxon>
        <taxon>fabids</taxon>
        <taxon>Cucurbitales</taxon>
        <taxon>Cucurbitaceae</taxon>
        <taxon>Benincaseae</taxon>
        <taxon>Cucumis</taxon>
    </lineage>
</organism>
<evidence type="ECO:0000313" key="4">
    <source>
        <dbReference type="EMBL" id="TYK21160.1"/>
    </source>
</evidence>
<dbReference type="EMBL" id="SSTD01005858">
    <property type="protein sequence ID" value="TYK21160.1"/>
    <property type="molecule type" value="Genomic_DNA"/>
</dbReference>
<protein>
    <submittedName>
        <fullName evidence="3">Transposon Tf2-1 polyprotein isoform X1</fullName>
    </submittedName>
</protein>
<gene>
    <name evidence="4" type="ORF">E5676_scaffold75860G00300</name>
    <name evidence="3" type="ORF">E6C27_scaffold212G00570</name>
</gene>
<proteinExistence type="predicted"/>
<reference evidence="5 6" key="1">
    <citation type="submission" date="2019-08" db="EMBL/GenBank/DDBJ databases">
        <title>Draft genome sequences of two oriental melons (Cucumis melo L. var makuwa).</title>
        <authorList>
            <person name="Kwon S.-Y."/>
        </authorList>
    </citation>
    <scope>NUCLEOTIDE SEQUENCE [LARGE SCALE GENOMIC DNA]</scope>
    <source>
        <strain evidence="6">cv. Chang Bougi</strain>
        <strain evidence="5">cv. SW 3</strain>
        <tissue evidence="3">Leaf</tissue>
    </source>
</reference>
<evidence type="ECO:0000313" key="5">
    <source>
        <dbReference type="Proteomes" id="UP000321393"/>
    </source>
</evidence>
<evidence type="ECO:0000313" key="6">
    <source>
        <dbReference type="Proteomes" id="UP000321947"/>
    </source>
</evidence>